<feature type="transmembrane region" description="Helical" evidence="6">
    <location>
        <begin position="327"/>
        <end position="346"/>
    </location>
</feature>
<name>A0ABW3US73_9BACL</name>
<protein>
    <submittedName>
        <fullName evidence="7">Stage V sporulation protein B</fullName>
    </submittedName>
</protein>
<evidence type="ECO:0000313" key="7">
    <source>
        <dbReference type="EMBL" id="MFD1223782.1"/>
    </source>
</evidence>
<evidence type="ECO:0000256" key="3">
    <source>
        <dbReference type="ARBA" id="ARBA00022692"/>
    </source>
</evidence>
<dbReference type="InterPro" id="IPR014249">
    <property type="entry name" value="Spore_V_B"/>
</dbReference>
<feature type="transmembrane region" description="Helical" evidence="6">
    <location>
        <begin position="260"/>
        <end position="279"/>
    </location>
</feature>
<dbReference type="CDD" id="cd13124">
    <property type="entry name" value="MATE_SpoVB_like"/>
    <property type="match status" value="1"/>
</dbReference>
<feature type="transmembrane region" description="Helical" evidence="6">
    <location>
        <begin position="121"/>
        <end position="142"/>
    </location>
</feature>
<reference evidence="8" key="1">
    <citation type="journal article" date="2019" name="Int. J. Syst. Evol. Microbiol.">
        <title>The Global Catalogue of Microorganisms (GCM) 10K type strain sequencing project: providing services to taxonomists for standard genome sequencing and annotation.</title>
        <authorList>
            <consortium name="The Broad Institute Genomics Platform"/>
            <consortium name="The Broad Institute Genome Sequencing Center for Infectious Disease"/>
            <person name="Wu L."/>
            <person name="Ma J."/>
        </authorList>
    </citation>
    <scope>NUCLEOTIDE SEQUENCE [LARGE SCALE GENOMIC DNA]</scope>
    <source>
        <strain evidence="8">CCUG 53270</strain>
    </source>
</reference>
<evidence type="ECO:0000256" key="5">
    <source>
        <dbReference type="ARBA" id="ARBA00023136"/>
    </source>
</evidence>
<dbReference type="InterPro" id="IPR002797">
    <property type="entry name" value="Polysacc_synth"/>
</dbReference>
<keyword evidence="8" id="KW-1185">Reference proteome</keyword>
<dbReference type="NCBIfam" id="TIGR02900">
    <property type="entry name" value="spore_V_B"/>
    <property type="match status" value="1"/>
</dbReference>
<feature type="transmembrane region" description="Helical" evidence="6">
    <location>
        <begin position="451"/>
        <end position="472"/>
    </location>
</feature>
<dbReference type="EMBL" id="JBHTLU010000036">
    <property type="protein sequence ID" value="MFD1223782.1"/>
    <property type="molecule type" value="Genomic_DNA"/>
</dbReference>
<keyword evidence="4 6" id="KW-1133">Transmembrane helix</keyword>
<sequence length="520" mass="56795">MDKQDSSFVRGTFILTAAAFITRILGFLNSIILARYLGPEGIGLLMMAHPLVPMMITLTSLGLPVAISKLVAEAEARDDEAKIKRILQVSLTLTVTLSVVLTLGSVFGAKPIASWILADQRAYYAMLAIIPITPLVAISSVLKGYFRGKQNMKPIAISDVIENIVHITLLVGIIQMLLPYGIEYAAAGAVICTVLGEGGGLIYLIIMYSLHKKKIRRNQPESSHAMPSKKETVYELLHIGLPTTGQGFIHSIYRAIKPALVIKSLAVAGVGTALATKQYGLLAGYAFPLLMFPTFIMHSLSAALMPSISEAYATYNRKLIHQRIDQAIRLAFMIGAPCTLVLYMWAIPLTTVMYHAPEAGNLLKLLAPFFLLHYFEEPFHAVLLGIGKVKTVMWNFIMSTLLQAIAMYIFGSEWGIYGVATGINFGICIITMLNFLSISTFIGISLDVRHYLKTALCLTIMAIGGQAVYVFMNHAGYPLAWVVTGSILASLLMYLLSLMATNTLKLTDRSGSVKGFFTKL</sequence>
<feature type="transmembrane region" description="Helical" evidence="6">
    <location>
        <begin position="12"/>
        <end position="36"/>
    </location>
</feature>
<comment type="caution">
    <text evidence="7">The sequence shown here is derived from an EMBL/GenBank/DDBJ whole genome shotgun (WGS) entry which is preliminary data.</text>
</comment>
<feature type="transmembrane region" description="Helical" evidence="6">
    <location>
        <begin position="42"/>
        <end position="65"/>
    </location>
</feature>
<evidence type="ECO:0000256" key="1">
    <source>
        <dbReference type="ARBA" id="ARBA00004651"/>
    </source>
</evidence>
<feature type="transmembrane region" description="Helical" evidence="6">
    <location>
        <begin position="366"/>
        <end position="385"/>
    </location>
</feature>
<dbReference type="PANTHER" id="PTHR30250:SF24">
    <property type="entry name" value="STAGE V SPORULATION PROTEIN B"/>
    <property type="match status" value="1"/>
</dbReference>
<feature type="transmembrane region" description="Helical" evidence="6">
    <location>
        <begin position="392"/>
        <end position="410"/>
    </location>
</feature>
<keyword evidence="5 6" id="KW-0472">Membrane</keyword>
<feature type="transmembrane region" description="Helical" evidence="6">
    <location>
        <begin position="86"/>
        <end position="109"/>
    </location>
</feature>
<keyword evidence="3 6" id="KW-0812">Transmembrane</keyword>
<dbReference type="PANTHER" id="PTHR30250">
    <property type="entry name" value="PST FAMILY PREDICTED COLANIC ACID TRANSPORTER"/>
    <property type="match status" value="1"/>
</dbReference>
<feature type="transmembrane region" description="Helical" evidence="6">
    <location>
        <begin position="285"/>
        <end position="306"/>
    </location>
</feature>
<evidence type="ECO:0000256" key="2">
    <source>
        <dbReference type="ARBA" id="ARBA00022475"/>
    </source>
</evidence>
<feature type="transmembrane region" description="Helical" evidence="6">
    <location>
        <begin position="416"/>
        <end position="444"/>
    </location>
</feature>
<keyword evidence="2" id="KW-1003">Cell membrane</keyword>
<evidence type="ECO:0000313" key="8">
    <source>
        <dbReference type="Proteomes" id="UP001597180"/>
    </source>
</evidence>
<dbReference type="Pfam" id="PF01943">
    <property type="entry name" value="Polysacc_synt"/>
    <property type="match status" value="1"/>
</dbReference>
<dbReference type="Proteomes" id="UP001597180">
    <property type="component" value="Unassembled WGS sequence"/>
</dbReference>
<evidence type="ECO:0000256" key="6">
    <source>
        <dbReference type="SAM" id="Phobius"/>
    </source>
</evidence>
<dbReference type="PIRSF" id="PIRSF038958">
    <property type="entry name" value="PG_synth_SpoVB"/>
    <property type="match status" value="1"/>
</dbReference>
<comment type="subcellular location">
    <subcellularLocation>
        <location evidence="1">Cell membrane</location>
        <topology evidence="1">Multi-pass membrane protein</topology>
    </subcellularLocation>
</comment>
<feature type="transmembrane region" description="Helical" evidence="6">
    <location>
        <begin position="188"/>
        <end position="210"/>
    </location>
</feature>
<feature type="transmembrane region" description="Helical" evidence="6">
    <location>
        <begin position="478"/>
        <end position="500"/>
    </location>
</feature>
<evidence type="ECO:0000256" key="4">
    <source>
        <dbReference type="ARBA" id="ARBA00022989"/>
    </source>
</evidence>
<organism evidence="7 8">
    <name type="scientific">Paenibacillus vulneris</name>
    <dbReference type="NCBI Taxonomy" id="1133364"/>
    <lineage>
        <taxon>Bacteria</taxon>
        <taxon>Bacillati</taxon>
        <taxon>Bacillota</taxon>
        <taxon>Bacilli</taxon>
        <taxon>Bacillales</taxon>
        <taxon>Paenibacillaceae</taxon>
        <taxon>Paenibacillus</taxon>
    </lineage>
</organism>
<gene>
    <name evidence="7" type="primary">spoVB</name>
    <name evidence="7" type="ORF">ACFQ4B_27030</name>
</gene>
<accession>A0ABW3US73</accession>
<dbReference type="InterPro" id="IPR024923">
    <property type="entry name" value="PG_synth_SpoVB"/>
</dbReference>
<dbReference type="InterPro" id="IPR050833">
    <property type="entry name" value="Poly_Biosynth_Transport"/>
</dbReference>
<feature type="transmembrane region" description="Helical" evidence="6">
    <location>
        <begin position="163"/>
        <end position="182"/>
    </location>
</feature>
<dbReference type="RefSeq" id="WP_345587804.1">
    <property type="nucleotide sequence ID" value="NZ_BAABJG010000014.1"/>
</dbReference>
<proteinExistence type="predicted"/>